<name>A0A194V593_CYTMA</name>
<proteinExistence type="predicted"/>
<evidence type="ECO:0000256" key="1">
    <source>
        <dbReference type="SAM" id="MobiDB-lite"/>
    </source>
</evidence>
<keyword evidence="3" id="KW-1185">Reference proteome</keyword>
<accession>A0A194V593</accession>
<evidence type="ECO:0000313" key="3">
    <source>
        <dbReference type="Proteomes" id="UP000078576"/>
    </source>
</evidence>
<reference evidence="3" key="1">
    <citation type="submission" date="2014-12" db="EMBL/GenBank/DDBJ databases">
        <title>Genome Sequence of Valsa Canker Pathogens Uncovers a Specific Adaption of Colonization on Woody Bark.</title>
        <authorList>
            <person name="Yin Z."/>
            <person name="Liu H."/>
            <person name="Gao X."/>
            <person name="Li Z."/>
            <person name="Song N."/>
            <person name="Ke X."/>
            <person name="Dai Q."/>
            <person name="Wu Y."/>
            <person name="Sun Y."/>
            <person name="Xu J.-R."/>
            <person name="Kang Z.K."/>
            <person name="Wang L."/>
            <person name="Huang L."/>
        </authorList>
    </citation>
    <scope>NUCLEOTIDE SEQUENCE [LARGE SCALE GENOMIC DNA]</scope>
    <source>
        <strain evidence="3">SXYL134</strain>
    </source>
</reference>
<organism evidence="2 3">
    <name type="scientific">Cytospora mali</name>
    <name type="common">Apple Valsa canker fungus</name>
    <name type="synonym">Valsa mali</name>
    <dbReference type="NCBI Taxonomy" id="578113"/>
    <lineage>
        <taxon>Eukaryota</taxon>
        <taxon>Fungi</taxon>
        <taxon>Dikarya</taxon>
        <taxon>Ascomycota</taxon>
        <taxon>Pezizomycotina</taxon>
        <taxon>Sordariomycetes</taxon>
        <taxon>Sordariomycetidae</taxon>
        <taxon>Diaporthales</taxon>
        <taxon>Cytosporaceae</taxon>
        <taxon>Cytospora</taxon>
    </lineage>
</organism>
<sequence>MSPDQPMKLYLILNLSLGSPATPVLGVFAPGACLSPQICSRNKPIIVYNLGLIQSIYIYKTTPSSPYQGRIRNRKQLSPPAALGAVELRGASEDRLDGLEVSQVPPNTAVPRPAKGPSVDDGKVKVKLLTVEEKGIPRPHR</sequence>
<dbReference type="EMBL" id="KN714723">
    <property type="protein sequence ID" value="KUI59053.1"/>
    <property type="molecule type" value="Genomic_DNA"/>
</dbReference>
<dbReference type="Proteomes" id="UP000078576">
    <property type="component" value="Unassembled WGS sequence"/>
</dbReference>
<gene>
    <name evidence="2" type="ORF">VP1G_11149</name>
</gene>
<dbReference type="AlphaFoldDB" id="A0A194V593"/>
<protein>
    <submittedName>
        <fullName evidence="2">Uncharacterized protein</fullName>
    </submittedName>
</protein>
<evidence type="ECO:0000313" key="2">
    <source>
        <dbReference type="EMBL" id="KUI59053.1"/>
    </source>
</evidence>
<feature type="region of interest" description="Disordered" evidence="1">
    <location>
        <begin position="96"/>
        <end position="123"/>
    </location>
</feature>